<name>A0AAN4Z9C6_9BILA</name>
<gene>
    <name evidence="2" type="ORF">PMAYCL1PPCAC_04543</name>
</gene>
<accession>A0AAN4Z9C6</accession>
<dbReference type="Proteomes" id="UP001328107">
    <property type="component" value="Unassembled WGS sequence"/>
</dbReference>
<feature type="transmembrane region" description="Helical" evidence="1">
    <location>
        <begin position="202"/>
        <end position="225"/>
    </location>
</feature>
<organism evidence="2 3">
    <name type="scientific">Pristionchus mayeri</name>
    <dbReference type="NCBI Taxonomy" id="1317129"/>
    <lineage>
        <taxon>Eukaryota</taxon>
        <taxon>Metazoa</taxon>
        <taxon>Ecdysozoa</taxon>
        <taxon>Nematoda</taxon>
        <taxon>Chromadorea</taxon>
        <taxon>Rhabditida</taxon>
        <taxon>Rhabditina</taxon>
        <taxon>Diplogasteromorpha</taxon>
        <taxon>Diplogasteroidea</taxon>
        <taxon>Neodiplogasteridae</taxon>
        <taxon>Pristionchus</taxon>
    </lineage>
</organism>
<dbReference type="AlphaFoldDB" id="A0AAN4Z9C6"/>
<evidence type="ECO:0000256" key="1">
    <source>
        <dbReference type="SAM" id="Phobius"/>
    </source>
</evidence>
<dbReference type="EMBL" id="BTRK01000002">
    <property type="protein sequence ID" value="GMR34348.1"/>
    <property type="molecule type" value="Genomic_DNA"/>
</dbReference>
<evidence type="ECO:0008006" key="4">
    <source>
        <dbReference type="Google" id="ProtNLM"/>
    </source>
</evidence>
<feature type="transmembrane region" description="Helical" evidence="1">
    <location>
        <begin position="12"/>
        <end position="34"/>
    </location>
</feature>
<feature type="non-terminal residue" evidence="2">
    <location>
        <position position="1"/>
    </location>
</feature>
<evidence type="ECO:0000313" key="2">
    <source>
        <dbReference type="EMBL" id="GMR34348.1"/>
    </source>
</evidence>
<keyword evidence="1" id="KW-1133">Transmembrane helix</keyword>
<keyword evidence="3" id="KW-1185">Reference proteome</keyword>
<keyword evidence="1" id="KW-0472">Membrane</keyword>
<reference evidence="3" key="1">
    <citation type="submission" date="2022-10" db="EMBL/GenBank/DDBJ databases">
        <title>Genome assembly of Pristionchus species.</title>
        <authorList>
            <person name="Yoshida K."/>
            <person name="Sommer R.J."/>
        </authorList>
    </citation>
    <scope>NUCLEOTIDE SEQUENCE [LARGE SCALE GENOMIC DNA]</scope>
    <source>
        <strain evidence="3">RS5460</strain>
    </source>
</reference>
<proteinExistence type="predicted"/>
<feature type="transmembrane region" description="Helical" evidence="1">
    <location>
        <begin position="133"/>
        <end position="153"/>
    </location>
</feature>
<keyword evidence="1" id="KW-0812">Transmembrane</keyword>
<protein>
    <recommendedName>
        <fullName evidence="4">G protein-coupled receptor</fullName>
    </recommendedName>
</protein>
<sequence length="229" mass="26330">FLQSDFYDKLDIIFTTILIVAGIITIPSACFVYYRMLTLKSFQNQYLMKLFVLNGASDASKSFMWQTTFFISLNRLLSLTNQSLLKKVNNIVFITYSNFRTMSLSFQFTIEEDVYAFIPQIPKPYRWTSTPALIYQATLAAGTLLVNVGISYFLVKLRKEYSSKRRKRPEQGLIISSFVALLMHALNDSLKHASKSFKDDTISYVIPLTIAISTTLPFWTMIIFAHSLR</sequence>
<evidence type="ECO:0000313" key="3">
    <source>
        <dbReference type="Proteomes" id="UP001328107"/>
    </source>
</evidence>
<comment type="caution">
    <text evidence="2">The sequence shown here is derived from an EMBL/GenBank/DDBJ whole genome shotgun (WGS) entry which is preliminary data.</text>
</comment>
<feature type="non-terminal residue" evidence="2">
    <location>
        <position position="229"/>
    </location>
</feature>